<keyword evidence="3" id="KW-1185">Reference proteome</keyword>
<sequence length="177" mass="20535">MGCSTTALSFRDGDDDNEYVFVASPIEDIEDDDVLGASCVDCRPLHHTRTARVDDVDAQVRDLQAAQMRWEIQRMDMEMQLMTERSERHQLEDQLHRATLCLARERTRHAGMLADLRAQLLFWHKRMAFLKELREKFLTLRPAPSSGDCDLLECGLLEWLKREVPKIDVGLDDLVYM</sequence>
<dbReference type="Proteomes" id="UP000332933">
    <property type="component" value="Unassembled WGS sequence"/>
</dbReference>
<dbReference type="EMBL" id="VJMH01005685">
    <property type="protein sequence ID" value="KAF0693508.1"/>
    <property type="molecule type" value="Genomic_DNA"/>
</dbReference>
<reference evidence="1" key="2">
    <citation type="submission" date="2019-06" db="EMBL/GenBank/DDBJ databases">
        <title>Genomics analysis of Aphanomyces spp. identifies a new class of oomycete effector associated with host adaptation.</title>
        <authorList>
            <person name="Gaulin E."/>
        </authorList>
    </citation>
    <scope>NUCLEOTIDE SEQUENCE</scope>
    <source>
        <strain evidence="1">CBS 578.67</strain>
    </source>
</reference>
<dbReference type="EMBL" id="CAADRA010005706">
    <property type="protein sequence ID" value="VFT92336.1"/>
    <property type="molecule type" value="Genomic_DNA"/>
</dbReference>
<organism evidence="2 3">
    <name type="scientific">Aphanomyces stellatus</name>
    <dbReference type="NCBI Taxonomy" id="120398"/>
    <lineage>
        <taxon>Eukaryota</taxon>
        <taxon>Sar</taxon>
        <taxon>Stramenopiles</taxon>
        <taxon>Oomycota</taxon>
        <taxon>Saprolegniomycetes</taxon>
        <taxon>Saprolegniales</taxon>
        <taxon>Verrucalvaceae</taxon>
        <taxon>Aphanomyces</taxon>
    </lineage>
</organism>
<evidence type="ECO:0000313" key="1">
    <source>
        <dbReference type="EMBL" id="KAF0693508.1"/>
    </source>
</evidence>
<evidence type="ECO:0000313" key="3">
    <source>
        <dbReference type="Proteomes" id="UP000332933"/>
    </source>
</evidence>
<accession>A0A485L4C6</accession>
<dbReference type="OrthoDB" id="10277643at2759"/>
<dbReference type="AlphaFoldDB" id="A0A485L4C6"/>
<proteinExistence type="predicted"/>
<evidence type="ECO:0000313" key="2">
    <source>
        <dbReference type="EMBL" id="VFT92336.1"/>
    </source>
</evidence>
<reference evidence="2 3" key="1">
    <citation type="submission" date="2019-03" db="EMBL/GenBank/DDBJ databases">
        <authorList>
            <person name="Gaulin E."/>
            <person name="Dumas B."/>
        </authorList>
    </citation>
    <scope>NUCLEOTIDE SEQUENCE [LARGE SCALE GENOMIC DNA]</scope>
    <source>
        <strain evidence="2">CBS 568.67</strain>
    </source>
</reference>
<name>A0A485L4C6_9STRA</name>
<gene>
    <name evidence="2" type="primary">Aste57867_15534</name>
    <name evidence="1" type="ORF">As57867_015478</name>
    <name evidence="2" type="ORF">ASTE57867_15534</name>
</gene>
<protein>
    <submittedName>
        <fullName evidence="2">Aste57867_15534 protein</fullName>
    </submittedName>
</protein>